<accession>A0A7C3HRW8</accession>
<gene>
    <name evidence="2" type="ORF">ENS82_07245</name>
</gene>
<evidence type="ECO:0000259" key="1">
    <source>
        <dbReference type="PROSITE" id="PS51186"/>
    </source>
</evidence>
<dbReference type="GO" id="GO:0016747">
    <property type="term" value="F:acyltransferase activity, transferring groups other than amino-acyl groups"/>
    <property type="evidence" value="ECO:0007669"/>
    <property type="project" value="InterPro"/>
</dbReference>
<dbReference type="SUPFAM" id="SSF55729">
    <property type="entry name" value="Acyl-CoA N-acyltransferases (Nat)"/>
    <property type="match status" value="1"/>
</dbReference>
<dbReference type="Gene3D" id="3.40.630.30">
    <property type="match status" value="1"/>
</dbReference>
<dbReference type="AlphaFoldDB" id="A0A7C3HRW8"/>
<sequence length="201" mass="22533">MQGMGFAIRPYTPTDLPELYRVCLLTGDSGADASGLYHDPELLGHFYAAPYAVREPDLTFVLTDLEGVCGYVLGCRDSLEFAAWMEAVWLPPLRQKYPLPLEADTSRDAAMIRLIHKGYVPSSLADTYPAHLHIDLLPRAQGQGQGRKLMEVFLERLRRLGVPGVHLGVGRRNVGAVAFYERMGFIRLQTFSWGYEYGLKL</sequence>
<dbReference type="PANTHER" id="PTHR13170:SF16">
    <property type="entry name" value="PROTEIN O-GLCNACASE"/>
    <property type="match status" value="1"/>
</dbReference>
<dbReference type="RefSeq" id="WP_409657440.1">
    <property type="nucleotide sequence ID" value="NZ_JBKBUW010000044.1"/>
</dbReference>
<feature type="domain" description="N-acetyltransferase" evidence="1">
    <location>
        <begin position="51"/>
        <end position="201"/>
    </location>
</feature>
<dbReference type="InterPro" id="IPR016181">
    <property type="entry name" value="Acyl_CoA_acyltransferase"/>
</dbReference>
<comment type="caution">
    <text evidence="2">The sequence shown here is derived from an EMBL/GenBank/DDBJ whole genome shotgun (WGS) entry which is preliminary data.</text>
</comment>
<keyword evidence="2" id="KW-0808">Transferase</keyword>
<dbReference type="InterPro" id="IPR000182">
    <property type="entry name" value="GNAT_dom"/>
</dbReference>
<dbReference type="Pfam" id="PF00583">
    <property type="entry name" value="Acetyltransf_1"/>
    <property type="match status" value="1"/>
</dbReference>
<reference evidence="2" key="1">
    <citation type="journal article" date="2020" name="mSystems">
        <title>Genome- and Community-Level Interaction Insights into Carbon Utilization and Element Cycling Functions of Hydrothermarchaeota in Hydrothermal Sediment.</title>
        <authorList>
            <person name="Zhou Z."/>
            <person name="Liu Y."/>
            <person name="Xu W."/>
            <person name="Pan J."/>
            <person name="Luo Z.H."/>
            <person name="Li M."/>
        </authorList>
    </citation>
    <scope>NUCLEOTIDE SEQUENCE [LARGE SCALE GENOMIC DNA]</scope>
    <source>
        <strain evidence="2">SpSt-524</strain>
    </source>
</reference>
<protein>
    <submittedName>
        <fullName evidence="2">GNAT family N-acetyltransferase</fullName>
    </submittedName>
</protein>
<organism evidence="2">
    <name type="scientific">Meiothermus ruber</name>
    <dbReference type="NCBI Taxonomy" id="277"/>
    <lineage>
        <taxon>Bacteria</taxon>
        <taxon>Thermotogati</taxon>
        <taxon>Deinococcota</taxon>
        <taxon>Deinococci</taxon>
        <taxon>Thermales</taxon>
        <taxon>Thermaceae</taxon>
        <taxon>Meiothermus</taxon>
    </lineage>
</organism>
<dbReference type="CDD" id="cd04301">
    <property type="entry name" value="NAT_SF"/>
    <property type="match status" value="1"/>
</dbReference>
<evidence type="ECO:0000313" key="2">
    <source>
        <dbReference type="EMBL" id="HFG20502.1"/>
    </source>
</evidence>
<dbReference type="InterPro" id="IPR051822">
    <property type="entry name" value="Glycosyl_Hydrolase_84"/>
</dbReference>
<proteinExistence type="predicted"/>
<dbReference type="PANTHER" id="PTHR13170">
    <property type="entry name" value="O-GLCNACASE"/>
    <property type="match status" value="1"/>
</dbReference>
<name>A0A7C3HRW8_MEIRU</name>
<dbReference type="PROSITE" id="PS51186">
    <property type="entry name" value="GNAT"/>
    <property type="match status" value="1"/>
</dbReference>
<dbReference type="EMBL" id="DSWI01000015">
    <property type="protein sequence ID" value="HFG20502.1"/>
    <property type="molecule type" value="Genomic_DNA"/>
</dbReference>